<name>A0ABW9Y276_9RHOB</name>
<evidence type="ECO:0000256" key="5">
    <source>
        <dbReference type="ARBA" id="ARBA00022617"/>
    </source>
</evidence>
<accession>A0ABW9Y276</accession>
<keyword evidence="16" id="KW-1185">Reference proteome</keyword>
<dbReference type="PANTHER" id="PTHR30529:SF1">
    <property type="entry name" value="CYTOCHROME B561 HOMOLOG 2"/>
    <property type="match status" value="1"/>
</dbReference>
<keyword evidence="10" id="KW-0408">Iron</keyword>
<evidence type="ECO:0000256" key="7">
    <source>
        <dbReference type="ARBA" id="ARBA00022723"/>
    </source>
</evidence>
<keyword evidence="4" id="KW-1003">Cell membrane</keyword>
<evidence type="ECO:0000256" key="11">
    <source>
        <dbReference type="ARBA" id="ARBA00023136"/>
    </source>
</evidence>
<comment type="similarity">
    <text evidence="12">Belongs to the cytochrome b561 family.</text>
</comment>
<protein>
    <submittedName>
        <fullName evidence="15">Cytochrome b</fullName>
    </submittedName>
</protein>
<evidence type="ECO:0000256" key="8">
    <source>
        <dbReference type="ARBA" id="ARBA00022982"/>
    </source>
</evidence>
<keyword evidence="7" id="KW-0479">Metal-binding</keyword>
<feature type="domain" description="Cytochrome b561 bacterial/Ni-hydrogenase" evidence="14">
    <location>
        <begin position="8"/>
        <end position="178"/>
    </location>
</feature>
<proteinExistence type="inferred from homology"/>
<feature type="transmembrane region" description="Helical" evidence="13">
    <location>
        <begin position="145"/>
        <end position="167"/>
    </location>
</feature>
<keyword evidence="5" id="KW-0349">Heme</keyword>
<keyword evidence="11 13" id="KW-0472">Membrane</keyword>
<keyword evidence="8" id="KW-0249">Electron transport</keyword>
<evidence type="ECO:0000256" key="6">
    <source>
        <dbReference type="ARBA" id="ARBA00022692"/>
    </source>
</evidence>
<dbReference type="RefSeq" id="WP_161765598.1">
    <property type="nucleotide sequence ID" value="NZ_JAAATW010000001.1"/>
</dbReference>
<evidence type="ECO:0000313" key="16">
    <source>
        <dbReference type="Proteomes" id="UP001517376"/>
    </source>
</evidence>
<evidence type="ECO:0000259" key="14">
    <source>
        <dbReference type="Pfam" id="PF01292"/>
    </source>
</evidence>
<organism evidence="15 16">
    <name type="scientific">Paragemmobacter ruber</name>
    <dbReference type="NCBI Taxonomy" id="1985673"/>
    <lineage>
        <taxon>Bacteria</taxon>
        <taxon>Pseudomonadati</taxon>
        <taxon>Pseudomonadota</taxon>
        <taxon>Alphaproteobacteria</taxon>
        <taxon>Rhodobacterales</taxon>
        <taxon>Paracoccaceae</taxon>
        <taxon>Paragemmobacter</taxon>
    </lineage>
</organism>
<feature type="transmembrane region" description="Helical" evidence="13">
    <location>
        <begin position="15"/>
        <end position="34"/>
    </location>
</feature>
<dbReference type="PANTHER" id="PTHR30529">
    <property type="entry name" value="CYTOCHROME B561"/>
    <property type="match status" value="1"/>
</dbReference>
<sequence>MRDSASGYSNGQRSLHWIMAILIFPMLVVGFVMVQQGLPRAVQNSMFVLHKNIGVVVLILAALRIALRLRRSPPPLSASLPAWQRRAVHASHGLLYVLILVMPLSGYIRVRAGGFPIEALDRLGLPTLVPRSDALANAAKLIHEVGAYAIAALLVLHIAAALQHALILRDGTWARIWPPVTRR</sequence>
<evidence type="ECO:0000256" key="4">
    <source>
        <dbReference type="ARBA" id="ARBA00022475"/>
    </source>
</evidence>
<dbReference type="Gene3D" id="1.20.950.20">
    <property type="entry name" value="Transmembrane di-heme cytochromes, Chain C"/>
    <property type="match status" value="1"/>
</dbReference>
<dbReference type="InterPro" id="IPR011577">
    <property type="entry name" value="Cyt_b561_bac/Ni-Hgenase"/>
</dbReference>
<comment type="subcellular location">
    <subcellularLocation>
        <location evidence="2">Cell membrane</location>
        <topology evidence="2">Multi-pass membrane protein</topology>
    </subcellularLocation>
</comment>
<dbReference type="SUPFAM" id="SSF81342">
    <property type="entry name" value="Transmembrane di-heme cytochromes"/>
    <property type="match status" value="1"/>
</dbReference>
<dbReference type="EMBL" id="JAAATW010000001">
    <property type="protein sequence ID" value="NBE06617.1"/>
    <property type="molecule type" value="Genomic_DNA"/>
</dbReference>
<evidence type="ECO:0000256" key="1">
    <source>
        <dbReference type="ARBA" id="ARBA00001970"/>
    </source>
</evidence>
<feature type="transmembrane region" description="Helical" evidence="13">
    <location>
        <begin position="87"/>
        <end position="108"/>
    </location>
</feature>
<reference evidence="16" key="1">
    <citation type="submission" date="2020-01" db="EMBL/GenBank/DDBJ databases">
        <title>Sphingomonas sp. strain CSW-10.</title>
        <authorList>
            <person name="Chen W.-M."/>
        </authorList>
    </citation>
    <scope>NUCLEOTIDE SEQUENCE [LARGE SCALE GENOMIC DNA]</scope>
    <source>
        <strain evidence="16">CCP-1</strain>
    </source>
</reference>
<dbReference type="Pfam" id="PF01292">
    <property type="entry name" value="Ni_hydr_CYTB"/>
    <property type="match status" value="1"/>
</dbReference>
<evidence type="ECO:0000256" key="12">
    <source>
        <dbReference type="ARBA" id="ARBA00037975"/>
    </source>
</evidence>
<evidence type="ECO:0000313" key="15">
    <source>
        <dbReference type="EMBL" id="NBE06617.1"/>
    </source>
</evidence>
<evidence type="ECO:0000256" key="3">
    <source>
        <dbReference type="ARBA" id="ARBA00022448"/>
    </source>
</evidence>
<gene>
    <name evidence="15" type="ORF">GU920_03675</name>
</gene>
<keyword evidence="3" id="KW-0813">Transport</keyword>
<comment type="cofactor">
    <cofactor evidence="1">
        <name>heme b</name>
        <dbReference type="ChEBI" id="CHEBI:60344"/>
    </cofactor>
</comment>
<dbReference type="InterPro" id="IPR052168">
    <property type="entry name" value="Cytochrome_b561_oxidase"/>
</dbReference>
<evidence type="ECO:0000256" key="2">
    <source>
        <dbReference type="ARBA" id="ARBA00004651"/>
    </source>
</evidence>
<evidence type="ECO:0000256" key="9">
    <source>
        <dbReference type="ARBA" id="ARBA00022989"/>
    </source>
</evidence>
<evidence type="ECO:0000256" key="13">
    <source>
        <dbReference type="SAM" id="Phobius"/>
    </source>
</evidence>
<feature type="transmembrane region" description="Helical" evidence="13">
    <location>
        <begin position="46"/>
        <end position="67"/>
    </location>
</feature>
<dbReference type="Proteomes" id="UP001517376">
    <property type="component" value="Unassembled WGS sequence"/>
</dbReference>
<dbReference type="InterPro" id="IPR016174">
    <property type="entry name" value="Di-haem_cyt_TM"/>
</dbReference>
<comment type="caution">
    <text evidence="15">The sequence shown here is derived from an EMBL/GenBank/DDBJ whole genome shotgun (WGS) entry which is preliminary data.</text>
</comment>
<evidence type="ECO:0000256" key="10">
    <source>
        <dbReference type="ARBA" id="ARBA00023004"/>
    </source>
</evidence>
<keyword evidence="6 13" id="KW-0812">Transmembrane</keyword>
<keyword evidence="9 13" id="KW-1133">Transmembrane helix</keyword>